<dbReference type="InterPro" id="IPR039739">
    <property type="entry name" value="MAG2/RNF10"/>
</dbReference>
<comment type="caution">
    <text evidence="9">The sequence shown here is derived from an EMBL/GenBank/DDBJ whole genome shotgun (WGS) entry which is preliminary data.</text>
</comment>
<dbReference type="OrthoDB" id="302966at2759"/>
<feature type="domain" description="RING-type" evidence="8">
    <location>
        <begin position="151"/>
        <end position="189"/>
    </location>
</feature>
<evidence type="ECO:0000313" key="10">
    <source>
        <dbReference type="Proteomes" id="UP000541610"/>
    </source>
</evidence>
<dbReference type="SMART" id="SM00184">
    <property type="entry name" value="RING"/>
    <property type="match status" value="1"/>
</dbReference>
<proteinExistence type="predicted"/>
<evidence type="ECO:0000256" key="1">
    <source>
        <dbReference type="ARBA" id="ARBA00004496"/>
    </source>
</evidence>
<dbReference type="Proteomes" id="UP000541610">
    <property type="component" value="Unassembled WGS sequence"/>
</dbReference>
<keyword evidence="3" id="KW-0479">Metal-binding</keyword>
<evidence type="ECO:0000256" key="4">
    <source>
        <dbReference type="ARBA" id="ARBA00022771"/>
    </source>
</evidence>
<comment type="subcellular location">
    <subcellularLocation>
        <location evidence="1">Cytoplasm</location>
    </subcellularLocation>
</comment>
<feature type="compositionally biased region" description="Low complexity" evidence="7">
    <location>
        <begin position="383"/>
        <end position="400"/>
    </location>
</feature>
<feature type="region of interest" description="Disordered" evidence="7">
    <location>
        <begin position="561"/>
        <end position="646"/>
    </location>
</feature>
<dbReference type="InterPro" id="IPR013083">
    <property type="entry name" value="Znf_RING/FYVE/PHD"/>
</dbReference>
<feature type="compositionally biased region" description="Low complexity" evidence="7">
    <location>
        <begin position="606"/>
        <end position="619"/>
    </location>
</feature>
<dbReference type="GO" id="GO:0008270">
    <property type="term" value="F:zinc ion binding"/>
    <property type="evidence" value="ECO:0007669"/>
    <property type="project" value="UniProtKB-KW"/>
</dbReference>
<evidence type="ECO:0000256" key="7">
    <source>
        <dbReference type="SAM" id="MobiDB-lite"/>
    </source>
</evidence>
<keyword evidence="5" id="KW-0862">Zinc</keyword>
<feature type="compositionally biased region" description="Low complexity" evidence="7">
    <location>
        <begin position="563"/>
        <end position="586"/>
    </location>
</feature>
<dbReference type="EMBL" id="JABANP010000218">
    <property type="protein sequence ID" value="KAF4686536.1"/>
    <property type="molecule type" value="Genomic_DNA"/>
</dbReference>
<dbReference type="InterPro" id="IPR017907">
    <property type="entry name" value="Znf_RING_CS"/>
</dbReference>
<name>A0A7J6NSJ2_PEROL</name>
<feature type="compositionally biased region" description="Acidic residues" evidence="7">
    <location>
        <begin position="622"/>
        <end position="633"/>
    </location>
</feature>
<feature type="region of interest" description="Disordered" evidence="7">
    <location>
        <begin position="369"/>
        <end position="415"/>
    </location>
</feature>
<evidence type="ECO:0000259" key="8">
    <source>
        <dbReference type="PROSITE" id="PS50089"/>
    </source>
</evidence>
<evidence type="ECO:0000256" key="5">
    <source>
        <dbReference type="ARBA" id="ARBA00022833"/>
    </source>
</evidence>
<dbReference type="GO" id="GO:0045944">
    <property type="term" value="P:positive regulation of transcription by RNA polymerase II"/>
    <property type="evidence" value="ECO:0007669"/>
    <property type="project" value="TreeGrafter"/>
</dbReference>
<dbReference type="SUPFAM" id="SSF57850">
    <property type="entry name" value="RING/U-box"/>
    <property type="match status" value="1"/>
</dbReference>
<keyword evidence="2" id="KW-0963">Cytoplasm</keyword>
<organism evidence="9 10">
    <name type="scientific">Perkinsus olseni</name>
    <name type="common">Perkinsus atlanticus</name>
    <dbReference type="NCBI Taxonomy" id="32597"/>
    <lineage>
        <taxon>Eukaryota</taxon>
        <taxon>Sar</taxon>
        <taxon>Alveolata</taxon>
        <taxon>Perkinsozoa</taxon>
        <taxon>Perkinsea</taxon>
        <taxon>Perkinsida</taxon>
        <taxon>Perkinsidae</taxon>
        <taxon>Perkinsus</taxon>
    </lineage>
</organism>
<dbReference type="PROSITE" id="PS00518">
    <property type="entry name" value="ZF_RING_1"/>
    <property type="match status" value="1"/>
</dbReference>
<gene>
    <name evidence="9" type="ORF">FOZ60_005087</name>
</gene>
<evidence type="ECO:0000313" key="9">
    <source>
        <dbReference type="EMBL" id="KAF4686536.1"/>
    </source>
</evidence>
<keyword evidence="4 6" id="KW-0863">Zinc-finger</keyword>
<protein>
    <recommendedName>
        <fullName evidence="8">RING-type domain-containing protein</fullName>
    </recommendedName>
</protein>
<dbReference type="InterPro" id="IPR001841">
    <property type="entry name" value="Znf_RING"/>
</dbReference>
<dbReference type="GO" id="GO:0000976">
    <property type="term" value="F:transcription cis-regulatory region binding"/>
    <property type="evidence" value="ECO:0007669"/>
    <property type="project" value="TreeGrafter"/>
</dbReference>
<feature type="region of interest" description="Disordered" evidence="7">
    <location>
        <begin position="1"/>
        <end position="20"/>
    </location>
</feature>
<dbReference type="AlphaFoldDB" id="A0A7J6NSJ2"/>
<dbReference type="PANTHER" id="PTHR12983">
    <property type="entry name" value="RING FINGER 10 FAMILY MEMBER"/>
    <property type="match status" value="1"/>
</dbReference>
<reference evidence="9 10" key="1">
    <citation type="submission" date="2020-04" db="EMBL/GenBank/DDBJ databases">
        <title>Perkinsus olseni comparative genomics.</title>
        <authorList>
            <person name="Bogema D.R."/>
        </authorList>
    </citation>
    <scope>NUCLEOTIDE SEQUENCE [LARGE SCALE GENOMIC DNA]</scope>
    <source>
        <strain evidence="9">00978-12</strain>
    </source>
</reference>
<evidence type="ECO:0000256" key="3">
    <source>
        <dbReference type="ARBA" id="ARBA00022723"/>
    </source>
</evidence>
<dbReference type="Gene3D" id="3.30.40.10">
    <property type="entry name" value="Zinc/RING finger domain, C3HC4 (zinc finger)"/>
    <property type="match status" value="1"/>
</dbReference>
<dbReference type="PANTHER" id="PTHR12983:SF9">
    <property type="entry name" value="E3 UBIQUITIN-PROTEIN LIGASE RNF10"/>
    <property type="match status" value="1"/>
</dbReference>
<dbReference type="GO" id="GO:0005737">
    <property type="term" value="C:cytoplasm"/>
    <property type="evidence" value="ECO:0007669"/>
    <property type="project" value="UniProtKB-SubCell"/>
</dbReference>
<evidence type="ECO:0000256" key="2">
    <source>
        <dbReference type="ARBA" id="ARBA00022490"/>
    </source>
</evidence>
<accession>A0A7J6NSJ2</accession>
<sequence length="675" mass="77683">MSRKGNPSSSSSSSSSSSKHWLNANDLAGFVTYTPNQQQQQQRQRHHHNSNYYNDYYYYYGWQQQQHSSSSSEGRRYYKNRMIGKFSHTYRLLVRYDDNNSNKQQQQHDRLHQENTEMLNGRLADPDYLLPWKYVVGVDITVWDKSSLPICPICLCTADVPRIPECGHVMCLSCALRYLQDYRQCCVCNVAITLRELKPVRMEIMDGKPRSGDIITFNLCEVVDGICRPFDADTLQKSFNHKCGYDDKKNKIQIPPRMGRDFGWRYSRVVNVGDDDNNDDEVRILLYRELKRLNNRIRDEEWVDDLECMGVYMARDHVLKQLQDESLDHHDNADDHDRNDRGCWGDDADDNGILIPDTVTNAIIDQAEERRKNDHHHHQQQHAVNTNSSDVNTTTSTSNDAADHPHPSSSSSSSSNAYFYQLSYGGGHVYLDPLWFKCLMVEYTGKPDAFDSMYLLPRMIRCRVVSIQDVAIDDTSSIASRKKYRSLAHLVHGSTASIVDVDFIKPTKLSHATIEALKPQIDRKYKYRKEQRRKAHKEDKLKIEAEDRIHKEEFTRLISTAPTVHSSRTTTNNNNSINDTVSSSSSRPPQPTTIVASSSMGRGIPTTTTTYRMVTTGRLTPEEEALNSEEELEREFAPPPPSSSRYYDGFDVAEAFDRVITTDRYQQYPRKGFLS</sequence>
<evidence type="ECO:0000256" key="6">
    <source>
        <dbReference type="PROSITE-ProRule" id="PRU00175"/>
    </source>
</evidence>
<dbReference type="PROSITE" id="PS50089">
    <property type="entry name" value="ZF_RING_2"/>
    <property type="match status" value="1"/>
</dbReference>
<feature type="compositionally biased region" description="Low complexity" evidence="7">
    <location>
        <begin position="8"/>
        <end position="18"/>
    </location>
</feature>